<keyword evidence="6" id="KW-0010">Activator</keyword>
<proteinExistence type="predicted"/>
<dbReference type="PANTHER" id="PTHR32071:SF38">
    <property type="entry name" value="PSP OPERON TRANSCRIPTIONAL ACTIVATOR"/>
    <property type="match status" value="1"/>
</dbReference>
<dbReference type="InterPro" id="IPR058031">
    <property type="entry name" value="AAA_lid_NorR"/>
</dbReference>
<dbReference type="InterPro" id="IPR002078">
    <property type="entry name" value="Sigma_54_int"/>
</dbReference>
<dbReference type="Gene3D" id="1.10.10.60">
    <property type="entry name" value="Homeodomain-like"/>
    <property type="match status" value="1"/>
</dbReference>
<dbReference type="EMBL" id="JFKA01000001">
    <property type="protein sequence ID" value="OSQ40977.1"/>
    <property type="molecule type" value="Genomic_DNA"/>
</dbReference>
<evidence type="ECO:0000256" key="1">
    <source>
        <dbReference type="ARBA" id="ARBA00022741"/>
    </source>
</evidence>
<keyword evidence="2" id="KW-0067">ATP-binding</keyword>
<dbReference type="GO" id="GO:0000160">
    <property type="term" value="P:phosphorelay signal transduction system"/>
    <property type="evidence" value="ECO:0007669"/>
    <property type="project" value="UniProtKB-KW"/>
</dbReference>
<keyword evidence="7" id="KW-0804">Transcription</keyword>
<dbReference type="GO" id="GO:0005524">
    <property type="term" value="F:ATP binding"/>
    <property type="evidence" value="ECO:0007669"/>
    <property type="project" value="UniProtKB-KW"/>
</dbReference>
<dbReference type="InterPro" id="IPR025944">
    <property type="entry name" value="Sigma_54_int_dom_CS"/>
</dbReference>
<gene>
    <name evidence="9" type="primary">pspF</name>
    <name evidence="9" type="ORF">TMES_02615</name>
</gene>
<dbReference type="PROSITE" id="PS00688">
    <property type="entry name" value="SIGMA54_INTERACT_3"/>
    <property type="match status" value="1"/>
</dbReference>
<evidence type="ECO:0000313" key="9">
    <source>
        <dbReference type="EMBL" id="OSQ40977.1"/>
    </source>
</evidence>
<dbReference type="InterPro" id="IPR027417">
    <property type="entry name" value="P-loop_NTPase"/>
</dbReference>
<dbReference type="FunFam" id="3.40.50.300:FF:000006">
    <property type="entry name" value="DNA-binding transcriptional regulator NtrC"/>
    <property type="match status" value="1"/>
</dbReference>
<accession>A0A1Y2L560</accession>
<dbReference type="InterPro" id="IPR002197">
    <property type="entry name" value="HTH_Fis"/>
</dbReference>
<dbReference type="PRINTS" id="PR01590">
    <property type="entry name" value="HTHFIS"/>
</dbReference>
<dbReference type="Pfam" id="PF00158">
    <property type="entry name" value="Sigma54_activat"/>
    <property type="match status" value="1"/>
</dbReference>
<dbReference type="InterPro" id="IPR003593">
    <property type="entry name" value="AAA+_ATPase"/>
</dbReference>
<dbReference type="Pfam" id="PF25601">
    <property type="entry name" value="AAA_lid_14"/>
    <property type="match status" value="1"/>
</dbReference>
<dbReference type="CDD" id="cd00009">
    <property type="entry name" value="AAA"/>
    <property type="match status" value="1"/>
</dbReference>
<name>A0A1Y2L560_9PROT</name>
<dbReference type="PANTHER" id="PTHR32071">
    <property type="entry name" value="TRANSCRIPTIONAL REGULATORY PROTEIN"/>
    <property type="match status" value="1"/>
</dbReference>
<dbReference type="SMART" id="SM00382">
    <property type="entry name" value="AAA"/>
    <property type="match status" value="1"/>
</dbReference>
<dbReference type="OrthoDB" id="9770562at2"/>
<protein>
    <submittedName>
        <fullName evidence="9">Phage shock protein</fullName>
    </submittedName>
</protein>
<dbReference type="InterPro" id="IPR025943">
    <property type="entry name" value="Sigma_54_int_dom_ATP-bd_2"/>
</dbReference>
<keyword evidence="10" id="KW-1185">Reference proteome</keyword>
<comment type="caution">
    <text evidence="9">The sequence shown here is derived from an EMBL/GenBank/DDBJ whole genome shotgun (WGS) entry which is preliminary data.</text>
</comment>
<dbReference type="SUPFAM" id="SSF46689">
    <property type="entry name" value="Homeodomain-like"/>
    <property type="match status" value="1"/>
</dbReference>
<dbReference type="RefSeq" id="WP_085579821.1">
    <property type="nucleotide sequence ID" value="NZ_JFKA01000001.1"/>
</dbReference>
<dbReference type="Proteomes" id="UP000193391">
    <property type="component" value="Unassembled WGS sequence"/>
</dbReference>
<keyword evidence="1" id="KW-0547">Nucleotide-binding</keyword>
<dbReference type="GO" id="GO:0006355">
    <property type="term" value="P:regulation of DNA-templated transcription"/>
    <property type="evidence" value="ECO:0007669"/>
    <property type="project" value="InterPro"/>
</dbReference>
<evidence type="ECO:0000256" key="5">
    <source>
        <dbReference type="ARBA" id="ARBA00023125"/>
    </source>
</evidence>
<dbReference type="AlphaFoldDB" id="A0A1Y2L560"/>
<evidence type="ECO:0000313" key="10">
    <source>
        <dbReference type="Proteomes" id="UP000193391"/>
    </source>
</evidence>
<dbReference type="GO" id="GO:0043565">
    <property type="term" value="F:sequence-specific DNA binding"/>
    <property type="evidence" value="ECO:0007669"/>
    <property type="project" value="InterPro"/>
</dbReference>
<keyword evidence="5" id="KW-0238">DNA-binding</keyword>
<dbReference type="NCBIfam" id="TIGR02974">
    <property type="entry name" value="phageshock_pspF"/>
    <property type="match status" value="1"/>
</dbReference>
<sequence length="352" mass="39094">MDNRSQPILGEDPRFLAALEHVSRLAPINRPCLVIGERGSGKELIAARLHYLSTRWGGPLVKVNCAALSETLLDTELFGHEAGAFTGAAKRHTGRFERADGGTIILDEIATASPMVQEKLLRVVEYGEIERVGGSEVIEVDVRVIGVTNENLKHLAAQGKFRADLLDRLAFDVIAVPPLRERPDDILPLAEQFALEMTKRLSRQVFAGFSSQAIRQLQNYDWPGNVRELRNAVERSLYMTEDADIPVSHIVLDPFAGIWSETDIKACTTAPANGHATWPATHLAATGEDDDVQGTNNQPVDFKAATRDYEITLLKNALRTTRNNQTEAADMLKLNYHQLRRLLEKYDLLPAK</sequence>
<keyword evidence="3" id="KW-0902">Two-component regulatory system</keyword>
<dbReference type="PROSITE" id="PS50045">
    <property type="entry name" value="SIGMA54_INTERACT_4"/>
    <property type="match status" value="1"/>
</dbReference>
<keyword evidence="4" id="KW-0805">Transcription regulation</keyword>
<dbReference type="Gene3D" id="1.10.8.60">
    <property type="match status" value="1"/>
</dbReference>
<dbReference type="Pfam" id="PF02954">
    <property type="entry name" value="HTH_8"/>
    <property type="match status" value="1"/>
</dbReference>
<dbReference type="STRING" id="1293891.TMES_02615"/>
<evidence type="ECO:0000256" key="6">
    <source>
        <dbReference type="ARBA" id="ARBA00023159"/>
    </source>
</evidence>
<evidence type="ECO:0000256" key="3">
    <source>
        <dbReference type="ARBA" id="ARBA00023012"/>
    </source>
</evidence>
<dbReference type="PROSITE" id="PS00676">
    <property type="entry name" value="SIGMA54_INTERACT_2"/>
    <property type="match status" value="1"/>
</dbReference>
<feature type="domain" description="Sigma-54 factor interaction" evidence="8">
    <location>
        <begin position="8"/>
        <end position="238"/>
    </location>
</feature>
<dbReference type="InterPro" id="IPR014317">
    <property type="entry name" value="Transcription_activator_PspF"/>
</dbReference>
<dbReference type="Gene3D" id="3.40.50.300">
    <property type="entry name" value="P-loop containing nucleotide triphosphate hydrolases"/>
    <property type="match status" value="1"/>
</dbReference>
<organism evidence="9 10">
    <name type="scientific">Thalassospira mesophila</name>
    <dbReference type="NCBI Taxonomy" id="1293891"/>
    <lineage>
        <taxon>Bacteria</taxon>
        <taxon>Pseudomonadati</taxon>
        <taxon>Pseudomonadota</taxon>
        <taxon>Alphaproteobacteria</taxon>
        <taxon>Rhodospirillales</taxon>
        <taxon>Thalassospiraceae</taxon>
        <taxon>Thalassospira</taxon>
    </lineage>
</organism>
<reference evidence="9 10" key="1">
    <citation type="submission" date="2014-03" db="EMBL/GenBank/DDBJ databases">
        <title>The draft genome sequence of Thalassospira mesophila JCM 18969.</title>
        <authorList>
            <person name="Lai Q."/>
            <person name="Shao Z."/>
        </authorList>
    </citation>
    <scope>NUCLEOTIDE SEQUENCE [LARGE SCALE GENOMIC DNA]</scope>
    <source>
        <strain evidence="9 10">JCM 18969</strain>
    </source>
</reference>
<dbReference type="InterPro" id="IPR009057">
    <property type="entry name" value="Homeodomain-like_sf"/>
</dbReference>
<evidence type="ECO:0000256" key="2">
    <source>
        <dbReference type="ARBA" id="ARBA00022840"/>
    </source>
</evidence>
<evidence type="ECO:0000256" key="4">
    <source>
        <dbReference type="ARBA" id="ARBA00023015"/>
    </source>
</evidence>
<dbReference type="SUPFAM" id="SSF52540">
    <property type="entry name" value="P-loop containing nucleoside triphosphate hydrolases"/>
    <property type="match status" value="1"/>
</dbReference>
<evidence type="ECO:0000256" key="7">
    <source>
        <dbReference type="ARBA" id="ARBA00023163"/>
    </source>
</evidence>
<evidence type="ECO:0000259" key="8">
    <source>
        <dbReference type="PROSITE" id="PS50045"/>
    </source>
</evidence>